<evidence type="ECO:0000256" key="12">
    <source>
        <dbReference type="SAM" id="Phobius"/>
    </source>
</evidence>
<dbReference type="PANTHER" id="PTHR12080:SF103">
    <property type="entry name" value="SLAM FAMILY MEMBER 5"/>
    <property type="match status" value="1"/>
</dbReference>
<organism evidence="15">
    <name type="scientific">Capra hircus</name>
    <name type="common">Goat</name>
    <dbReference type="NCBI Taxonomy" id="9925"/>
    <lineage>
        <taxon>Eukaryota</taxon>
        <taxon>Metazoa</taxon>
        <taxon>Chordata</taxon>
        <taxon>Craniata</taxon>
        <taxon>Vertebrata</taxon>
        <taxon>Euteleostomi</taxon>
        <taxon>Mammalia</taxon>
        <taxon>Eutheria</taxon>
        <taxon>Laurasiatheria</taxon>
        <taxon>Artiodactyla</taxon>
        <taxon>Ruminantia</taxon>
        <taxon>Pecora</taxon>
        <taxon>Bovidae</taxon>
        <taxon>Caprinae</taxon>
        <taxon>Capra</taxon>
    </lineage>
</organism>
<keyword evidence="10" id="KW-0325">Glycoprotein</keyword>
<dbReference type="InterPro" id="IPR015631">
    <property type="entry name" value="CD2/SLAM_rcpt"/>
</dbReference>
<dbReference type="GO" id="GO:0032760">
    <property type="term" value="P:positive regulation of tumor necrosis factor production"/>
    <property type="evidence" value="ECO:0007669"/>
    <property type="project" value="TreeGrafter"/>
</dbReference>
<keyword evidence="5" id="KW-0391">Immunity</keyword>
<dbReference type="InterPro" id="IPR007110">
    <property type="entry name" value="Ig-like_dom"/>
</dbReference>
<evidence type="ECO:0000256" key="9">
    <source>
        <dbReference type="ARBA" id="ARBA00023157"/>
    </source>
</evidence>
<name>A0A8C2NK71_CAPHI</name>
<dbReference type="GO" id="GO:0009897">
    <property type="term" value="C:external side of plasma membrane"/>
    <property type="evidence" value="ECO:0007669"/>
    <property type="project" value="TreeGrafter"/>
</dbReference>
<dbReference type="FunFam" id="2.60.40.10:FF:000470">
    <property type="entry name" value="SLAM family member 7"/>
    <property type="match status" value="1"/>
</dbReference>
<evidence type="ECO:0000256" key="8">
    <source>
        <dbReference type="ARBA" id="ARBA00023136"/>
    </source>
</evidence>
<evidence type="ECO:0000313" key="15">
    <source>
        <dbReference type="Ensembl" id="ENSCHIP00010005520.1"/>
    </source>
</evidence>
<accession>A0A8C2NK71</accession>
<dbReference type="GO" id="GO:0043030">
    <property type="term" value="P:regulation of macrophage activation"/>
    <property type="evidence" value="ECO:0007669"/>
    <property type="project" value="TreeGrafter"/>
</dbReference>
<keyword evidence="8 12" id="KW-0472">Membrane</keyword>
<evidence type="ECO:0000256" key="3">
    <source>
        <dbReference type="ARBA" id="ARBA00022692"/>
    </source>
</evidence>
<dbReference type="Ensembl" id="ENSCHIT00010007659.1">
    <property type="protein sequence ID" value="ENSCHIP00010005520.1"/>
    <property type="gene ID" value="ENSCHIG00010003921.1"/>
</dbReference>
<dbReference type="PANTHER" id="PTHR12080">
    <property type="entry name" value="SIGNALING LYMPHOCYTIC ACTIVATION MOLECULE"/>
    <property type="match status" value="1"/>
</dbReference>
<evidence type="ECO:0000256" key="13">
    <source>
        <dbReference type="SAM" id="SignalP"/>
    </source>
</evidence>
<proteinExistence type="predicted"/>
<dbReference type="InterPro" id="IPR003599">
    <property type="entry name" value="Ig_sub"/>
</dbReference>
<keyword evidence="7" id="KW-1064">Adaptive immunity</keyword>
<dbReference type="InterPro" id="IPR013783">
    <property type="entry name" value="Ig-like_fold"/>
</dbReference>
<evidence type="ECO:0000256" key="11">
    <source>
        <dbReference type="ARBA" id="ARBA00023319"/>
    </source>
</evidence>
<dbReference type="CDD" id="cd16842">
    <property type="entry name" value="Ig_SLAM-like_N"/>
    <property type="match status" value="1"/>
</dbReference>
<keyword evidence="4 13" id="KW-0732">Signal</keyword>
<keyword evidence="11" id="KW-0393">Immunoglobulin domain</keyword>
<dbReference type="GO" id="GO:0071639">
    <property type="term" value="P:positive regulation of monocyte chemotactic protein-1 production"/>
    <property type="evidence" value="ECO:0007669"/>
    <property type="project" value="TreeGrafter"/>
</dbReference>
<comment type="subcellular location">
    <subcellularLocation>
        <location evidence="1">Membrane</location>
        <topology evidence="1">Single-pass type I membrane protein</topology>
    </subcellularLocation>
</comment>
<dbReference type="PROSITE" id="PS50835">
    <property type="entry name" value="IG_LIKE"/>
    <property type="match status" value="1"/>
</dbReference>
<protein>
    <recommendedName>
        <fullName evidence="14">Ig-like domain-containing protein</fullName>
    </recommendedName>
</protein>
<evidence type="ECO:0000256" key="4">
    <source>
        <dbReference type="ARBA" id="ARBA00022729"/>
    </source>
</evidence>
<keyword evidence="9" id="KW-1015">Disulfide bond</keyword>
<dbReference type="Gene3D" id="2.60.40.10">
    <property type="entry name" value="Immunoglobulins"/>
    <property type="match status" value="2"/>
</dbReference>
<reference evidence="15" key="1">
    <citation type="submission" date="2019-03" db="EMBL/GenBank/DDBJ databases">
        <title>Genome sequencing and reference-guided assembly of Black Bengal Goat (Capra hircus).</title>
        <authorList>
            <person name="Siddiki A.Z."/>
            <person name="Baten A."/>
            <person name="Billah M."/>
            <person name="Alam M.A.U."/>
            <person name="Shawrob K.S.M."/>
            <person name="Saha S."/>
            <person name="Chowdhury M."/>
            <person name="Rahman A.H."/>
            <person name="Stear M."/>
            <person name="Miah G."/>
            <person name="Das G.B."/>
            <person name="Hossain M.M."/>
            <person name="Kumkum M."/>
            <person name="Islam M.S."/>
            <person name="Mollah A.M."/>
            <person name="Ahsan A."/>
            <person name="Tusar F."/>
            <person name="Khan M.K.I."/>
        </authorList>
    </citation>
    <scope>NUCLEOTIDE SEQUENCE [LARGE SCALE GENOMIC DNA]</scope>
</reference>
<evidence type="ECO:0000256" key="1">
    <source>
        <dbReference type="ARBA" id="ARBA00004479"/>
    </source>
</evidence>
<dbReference type="InterPro" id="IPR036179">
    <property type="entry name" value="Ig-like_dom_sf"/>
</dbReference>
<keyword evidence="3 12" id="KW-0812">Transmembrane</keyword>
<dbReference type="GO" id="GO:0045087">
    <property type="term" value="P:innate immune response"/>
    <property type="evidence" value="ECO:0007669"/>
    <property type="project" value="UniProtKB-KW"/>
</dbReference>
<feature type="domain" description="Ig-like" evidence="14">
    <location>
        <begin position="147"/>
        <end position="219"/>
    </location>
</feature>
<dbReference type="SUPFAM" id="SSF48726">
    <property type="entry name" value="Immunoglobulin"/>
    <property type="match status" value="2"/>
</dbReference>
<evidence type="ECO:0000259" key="14">
    <source>
        <dbReference type="PROSITE" id="PS50835"/>
    </source>
</evidence>
<dbReference type="SMART" id="SM00409">
    <property type="entry name" value="IG"/>
    <property type="match status" value="2"/>
</dbReference>
<keyword evidence="2" id="KW-0399">Innate immunity</keyword>
<feature type="chain" id="PRO_5034974163" description="Ig-like domain-containing protein" evidence="13">
    <location>
        <begin position="34"/>
        <end position="338"/>
    </location>
</feature>
<feature type="transmembrane region" description="Helical" evidence="12">
    <location>
        <begin position="238"/>
        <end position="259"/>
    </location>
</feature>
<dbReference type="GO" id="GO:0042110">
    <property type="term" value="P:T cell activation"/>
    <property type="evidence" value="ECO:0007669"/>
    <property type="project" value="TreeGrafter"/>
</dbReference>
<feature type="signal peptide" evidence="13">
    <location>
        <begin position="1"/>
        <end position="33"/>
    </location>
</feature>
<dbReference type="GO" id="GO:0002250">
    <property type="term" value="P:adaptive immune response"/>
    <property type="evidence" value="ECO:0007669"/>
    <property type="project" value="UniProtKB-KW"/>
</dbReference>
<dbReference type="GO" id="GO:0032715">
    <property type="term" value="P:negative regulation of interleukin-6 production"/>
    <property type="evidence" value="ECO:0007669"/>
    <property type="project" value="TreeGrafter"/>
</dbReference>
<dbReference type="AlphaFoldDB" id="A0A8C2NK71"/>
<keyword evidence="6 12" id="KW-1133">Transmembrane helix</keyword>
<reference evidence="15" key="2">
    <citation type="submission" date="2025-08" db="UniProtKB">
        <authorList>
            <consortium name="Ensembl"/>
        </authorList>
    </citation>
    <scope>IDENTIFICATION</scope>
</reference>
<evidence type="ECO:0000256" key="2">
    <source>
        <dbReference type="ARBA" id="ARBA00022588"/>
    </source>
</evidence>
<dbReference type="FunFam" id="2.60.40.10:FF:000820">
    <property type="entry name" value="SLAM family member 7"/>
    <property type="match status" value="1"/>
</dbReference>
<evidence type="ECO:0000256" key="10">
    <source>
        <dbReference type="ARBA" id="ARBA00023180"/>
    </source>
</evidence>
<evidence type="ECO:0000256" key="5">
    <source>
        <dbReference type="ARBA" id="ARBA00022859"/>
    </source>
</evidence>
<evidence type="ECO:0000256" key="6">
    <source>
        <dbReference type="ARBA" id="ARBA00022989"/>
    </source>
</evidence>
<evidence type="ECO:0000256" key="7">
    <source>
        <dbReference type="ARBA" id="ARBA00023130"/>
    </source>
</evidence>
<sequence length="338" mass="37932">MPCCVQKFIVKKMAHHHLWILLFCLQTCLEAAGSDTDIFIVNGILGESATFPLNIQPSQKVTFISWHSKTSVAFVAPGNFGEEPIVTITHQNYHERINVSGQNYNLELRNLKIEDSGIYKADINVETSKMTTTRSYNLQVYRRLGKPKITQSFVTSVNSTCNATLMCSVDKEEKNVTYSWSPRGEEGNVLQIFQTPDNQEETYTCTAWNPVSNNSDSISAQQLCTDITMSPHIHRTGLMSGLAVLSLLIIILSVVLFLLCKKEDASSKKTIYTYITVSRKAQAAESRIYDEIPQSKVRWCYSLVSTTTPDRGSWVAATGQGLGVRDPTKKYHVREMIL</sequence>